<feature type="region of interest" description="Disordered" evidence="1">
    <location>
        <begin position="1"/>
        <end position="51"/>
    </location>
</feature>
<dbReference type="Proteomes" id="UP000825729">
    <property type="component" value="Unassembled WGS sequence"/>
</dbReference>
<organism evidence="2 3">
    <name type="scientific">Aristolochia fimbriata</name>
    <name type="common">White veined hardy Dutchman's pipe vine</name>
    <dbReference type="NCBI Taxonomy" id="158543"/>
    <lineage>
        <taxon>Eukaryota</taxon>
        <taxon>Viridiplantae</taxon>
        <taxon>Streptophyta</taxon>
        <taxon>Embryophyta</taxon>
        <taxon>Tracheophyta</taxon>
        <taxon>Spermatophyta</taxon>
        <taxon>Magnoliopsida</taxon>
        <taxon>Magnoliidae</taxon>
        <taxon>Piperales</taxon>
        <taxon>Aristolochiaceae</taxon>
        <taxon>Aristolochia</taxon>
    </lineage>
</organism>
<gene>
    <name evidence="2" type="ORF">H6P81_016221</name>
</gene>
<comment type="caution">
    <text evidence="2">The sequence shown here is derived from an EMBL/GenBank/DDBJ whole genome shotgun (WGS) entry which is preliminary data.</text>
</comment>
<dbReference type="AlphaFoldDB" id="A0AAV7EAL3"/>
<evidence type="ECO:0000256" key="1">
    <source>
        <dbReference type="SAM" id="MobiDB-lite"/>
    </source>
</evidence>
<accession>A0AAV7EAL3</accession>
<evidence type="ECO:0000313" key="3">
    <source>
        <dbReference type="Proteomes" id="UP000825729"/>
    </source>
</evidence>
<proteinExistence type="predicted"/>
<feature type="compositionally biased region" description="Gly residues" evidence="1">
    <location>
        <begin position="1"/>
        <end position="15"/>
    </location>
</feature>
<reference evidence="2 3" key="1">
    <citation type="submission" date="2021-07" db="EMBL/GenBank/DDBJ databases">
        <title>The Aristolochia fimbriata genome: insights into angiosperm evolution, floral development and chemical biosynthesis.</title>
        <authorList>
            <person name="Jiao Y."/>
        </authorList>
    </citation>
    <scope>NUCLEOTIDE SEQUENCE [LARGE SCALE GENOMIC DNA]</scope>
    <source>
        <strain evidence="2">IBCAS-2021</strain>
        <tissue evidence="2">Leaf</tissue>
    </source>
</reference>
<sequence length="73" mass="8102">MDLGEVQGGTNGVLLGGRDSSGRRRKTQRCSKLQGLRSRKRPRDSLRCKKDFVAEREPGMLSAAGENCSRKRP</sequence>
<protein>
    <submittedName>
        <fullName evidence="2">Uncharacterized protein</fullName>
    </submittedName>
</protein>
<name>A0AAV7EAL3_ARIFI</name>
<evidence type="ECO:0000313" key="2">
    <source>
        <dbReference type="EMBL" id="KAG9444881.1"/>
    </source>
</evidence>
<keyword evidence="3" id="KW-1185">Reference proteome</keyword>
<dbReference type="EMBL" id="JAINDJ010000006">
    <property type="protein sequence ID" value="KAG9444881.1"/>
    <property type="molecule type" value="Genomic_DNA"/>
</dbReference>